<name>A0A1Y3KYD2_PSEPU</name>
<keyword evidence="1" id="KW-0472">Membrane</keyword>
<gene>
    <name evidence="2" type="ORF">B8W72_16065</name>
</gene>
<feature type="transmembrane region" description="Helical" evidence="1">
    <location>
        <begin position="79"/>
        <end position="101"/>
    </location>
</feature>
<dbReference type="NCBIfam" id="NF040662">
    <property type="entry name" value="attach_TipJ_rel"/>
    <property type="match status" value="1"/>
</dbReference>
<protein>
    <submittedName>
        <fullName evidence="2">Uncharacterized protein</fullName>
    </submittedName>
</protein>
<evidence type="ECO:0000313" key="2">
    <source>
        <dbReference type="EMBL" id="OUM30918.1"/>
    </source>
</evidence>
<accession>A0A1Y3KYD2</accession>
<comment type="caution">
    <text evidence="2">The sequence shown here is derived from an EMBL/GenBank/DDBJ whole genome shotgun (WGS) entry which is preliminary data.</text>
</comment>
<reference evidence="2 3" key="1">
    <citation type="submission" date="2017-05" db="EMBL/GenBank/DDBJ databases">
        <title>Whole genome sequence of Pseudomonas putida isolate 1312 commercialized as a biostimulant.</title>
        <authorList>
            <person name="Crovadore J."/>
            <person name="Blanc P."/>
            <person name="Chablais R."/>
            <person name="Cochard B."/>
            <person name="Grizard D."/>
            <person name="Lefort F."/>
        </authorList>
    </citation>
    <scope>NUCLEOTIDE SEQUENCE [LARGE SCALE GENOMIC DNA]</scope>
    <source>
        <strain evidence="2 3">1312</strain>
    </source>
</reference>
<proteinExistence type="predicted"/>
<evidence type="ECO:0000313" key="3">
    <source>
        <dbReference type="Proteomes" id="UP000196082"/>
    </source>
</evidence>
<sequence length="1000" mass="107849">MIRLYPSGLEGEPLETHVIEGPILLVDWLKRQAPDFSLDREHPICIKVGGALLPVEAWAEFVVGPDTDVRIYPEPRASALVVAAWAAVAVAAVALVMVLSMKTPGVSQPGQGDSMDLNPAKANRAKVNEPVREILGRYKVYPDYVVQPVSRFVNQRELHTSLCLCVGAGSHSILPSSIKIGDTPLAAFGADVSYAFYGPGESLAGDLRSENWYSVGEVGGTDAGTSGLDTASTATGGTSVIADALVLGGLSVSLAGENPEFPEEWAAGLTITMRTPNSYTVTSVGEYDRISGPLGDLGPFIGMKVTLSTDVDYDLVVANYSPYVPPVPGSGGSPSAVQASASPTTYDFAASPAVWTITYRGNTRTISLASNFLNMSGLVSAITSQLDGMGLTAQDNSGRLLIAEPSSPYRGGTLSQSNAPVAVFGVAPVYTVGSASAGGVPEQPAYIELNYDNGTPFAGLEDGSQRLSLGYRSHRFTITGIDGLTMTVQRLTDAGLVDTGWAGFAVRTLLDFSLGADGASTLDWLGPFMAVPEQELTDTIEYDFYLPGGLAWYKSNGHRRAGSLNVFVEWRDAAIGGAWTREVHNLQSNTEDAIGFTFRKTLPYKMRPQYRVRREKPESGGNTRDTIYWYGLRSKLEAPNGYPGVTILTASIRTGDRLGAQSDRRVSLVAERLYEGFAGRSISGAALHVLGSLGIPADEVDTPKLLGLESSHWTPRGETFDLEYTEASSVREVLQTIFAAGMSHLTLTDGLISAIREGVQPVRGTITNHELTDELTASFTAPGQDDFDGVDVKYVDPRTWSEETVPCRLGESLGLKVDAITLDGVLDRDRAWRIGMRVLRKHQSQRWSYSGTTDLEVLCYERFDRIALADDIPGTSQSALIVGARQVGDRIAFELTESLDWNLANPRIMIRRYDGSATALIVPERMSEFELSIAASDLDFEWIIDNSEIEPPRLLFAESTQVGYSAMMSEINPGSDGDCDFTALEYRDDYYADDDGFAPT</sequence>
<dbReference type="EMBL" id="NFSB01000079">
    <property type="protein sequence ID" value="OUM30918.1"/>
    <property type="molecule type" value="Genomic_DNA"/>
</dbReference>
<evidence type="ECO:0000256" key="1">
    <source>
        <dbReference type="SAM" id="Phobius"/>
    </source>
</evidence>
<dbReference type="Proteomes" id="UP000196082">
    <property type="component" value="Unassembled WGS sequence"/>
</dbReference>
<organism evidence="2 3">
    <name type="scientific">Pseudomonas putida</name>
    <name type="common">Arthrobacter siderocapsulatus</name>
    <dbReference type="NCBI Taxonomy" id="303"/>
    <lineage>
        <taxon>Bacteria</taxon>
        <taxon>Pseudomonadati</taxon>
        <taxon>Pseudomonadota</taxon>
        <taxon>Gammaproteobacteria</taxon>
        <taxon>Pseudomonadales</taxon>
        <taxon>Pseudomonadaceae</taxon>
        <taxon>Pseudomonas</taxon>
    </lineage>
</organism>
<keyword evidence="1" id="KW-1133">Transmembrane helix</keyword>
<dbReference type="AlphaFoldDB" id="A0A1Y3KYD2"/>
<keyword evidence="1" id="KW-0812">Transmembrane</keyword>